<accession>A0A0G4H3J5</accession>
<evidence type="ECO:0000313" key="4">
    <source>
        <dbReference type="Proteomes" id="UP000041254"/>
    </source>
</evidence>
<dbReference type="VEuPathDB" id="CryptoDB:Vbra_23349"/>
<feature type="compositionally biased region" description="Basic and acidic residues" evidence="1">
    <location>
        <begin position="212"/>
        <end position="226"/>
    </location>
</feature>
<evidence type="ECO:0000313" key="3">
    <source>
        <dbReference type="EMBL" id="CEM38275.1"/>
    </source>
</evidence>
<evidence type="ECO:0008006" key="5">
    <source>
        <dbReference type="Google" id="ProtNLM"/>
    </source>
</evidence>
<gene>
    <name evidence="3" type="ORF">Vbra_23349</name>
</gene>
<dbReference type="EMBL" id="CDMY01000976">
    <property type="protein sequence ID" value="CEM38275.1"/>
    <property type="molecule type" value="Genomic_DNA"/>
</dbReference>
<reference evidence="3 4" key="1">
    <citation type="submission" date="2014-11" db="EMBL/GenBank/DDBJ databases">
        <authorList>
            <person name="Zhu J."/>
            <person name="Qi W."/>
            <person name="Song R."/>
        </authorList>
    </citation>
    <scope>NUCLEOTIDE SEQUENCE [LARGE SCALE GENOMIC DNA]</scope>
</reference>
<feature type="signal peptide" evidence="2">
    <location>
        <begin position="1"/>
        <end position="28"/>
    </location>
</feature>
<proteinExistence type="predicted"/>
<keyword evidence="4" id="KW-1185">Reference proteome</keyword>
<evidence type="ECO:0000256" key="1">
    <source>
        <dbReference type="SAM" id="MobiDB-lite"/>
    </source>
</evidence>
<feature type="region of interest" description="Disordered" evidence="1">
    <location>
        <begin position="211"/>
        <end position="238"/>
    </location>
</feature>
<dbReference type="SUPFAM" id="SSF56436">
    <property type="entry name" value="C-type lectin-like"/>
    <property type="match status" value="1"/>
</dbReference>
<dbReference type="Proteomes" id="UP000041254">
    <property type="component" value="Unassembled WGS sequence"/>
</dbReference>
<dbReference type="InterPro" id="IPR016187">
    <property type="entry name" value="CTDL_fold"/>
</dbReference>
<dbReference type="AlphaFoldDB" id="A0A0G4H3J5"/>
<dbReference type="InterPro" id="IPR016186">
    <property type="entry name" value="C-type_lectin-like/link_sf"/>
</dbReference>
<feature type="chain" id="PRO_5005191380" description="C-type lectin domain-containing protein" evidence="2">
    <location>
        <begin position="29"/>
        <end position="238"/>
    </location>
</feature>
<protein>
    <recommendedName>
        <fullName evidence="5">C-type lectin domain-containing protein</fullName>
    </recommendedName>
</protein>
<dbReference type="InParanoid" id="A0A0G4H3J5"/>
<feature type="compositionally biased region" description="Low complexity" evidence="1">
    <location>
        <begin position="228"/>
        <end position="238"/>
    </location>
</feature>
<dbReference type="PhylomeDB" id="A0A0G4H3J5"/>
<evidence type="ECO:0000256" key="2">
    <source>
        <dbReference type="SAM" id="SignalP"/>
    </source>
</evidence>
<name>A0A0G4H3J5_VITBC</name>
<dbReference type="Gene3D" id="3.10.100.10">
    <property type="entry name" value="Mannose-Binding Protein A, subunit A"/>
    <property type="match status" value="1"/>
</dbReference>
<organism evidence="3 4">
    <name type="scientific">Vitrella brassicaformis (strain CCMP3155)</name>
    <dbReference type="NCBI Taxonomy" id="1169540"/>
    <lineage>
        <taxon>Eukaryota</taxon>
        <taxon>Sar</taxon>
        <taxon>Alveolata</taxon>
        <taxon>Colpodellida</taxon>
        <taxon>Vitrellaceae</taxon>
        <taxon>Vitrella</taxon>
    </lineage>
</organism>
<sequence length="238" mass="26911">MRASAQDMALHSLFLLALVLTATIVTKGIYPGHPSRTQSDNTTRDRYFRYEIQPEYDDYFGHQERCRARGGKLAEPSSVADLESMFNTTRDVGGRKKDIIFLIGIVMREECDPATQRLDHRCWTFASNPKGRAAPWFFGTNWWGGSPTRQPDNYRNEGQKCTYYISSIWPGGLVNTDLEPLLPHGVVGDEVCRHKFRALCELAGTNTTEIVHTTERSGRNQTKDWQDSSSSNTSSLPD</sequence>
<keyword evidence="2" id="KW-0732">Signal</keyword>